<gene>
    <name evidence="1" type="ORF">IDH45_10305</name>
</gene>
<dbReference type="Proteomes" id="UP000639396">
    <property type="component" value="Unassembled WGS sequence"/>
</dbReference>
<organism evidence="1 2">
    <name type="scientific">Paenibacillus oceani</name>
    <dbReference type="NCBI Taxonomy" id="2772510"/>
    <lineage>
        <taxon>Bacteria</taxon>
        <taxon>Bacillati</taxon>
        <taxon>Bacillota</taxon>
        <taxon>Bacilli</taxon>
        <taxon>Bacillales</taxon>
        <taxon>Paenibacillaceae</taxon>
        <taxon>Paenibacillus</taxon>
    </lineage>
</organism>
<dbReference type="AlphaFoldDB" id="A0A927C7P1"/>
<sequence length="123" mass="12510">MGKDNAFYGAMNAKVNTAANEAGGSWFLTPVAYGHFRVNGTDAILKAGKGIASVTRAGTGLVDIVLGESLSSADSIVPQITARGGAALVYSVVSSAANGFRVRIANPGDTPVDSDFYVTVLGN</sequence>
<name>A0A927C7P1_9BACL</name>
<accession>A0A927C7P1</accession>
<proteinExistence type="predicted"/>
<protein>
    <submittedName>
        <fullName evidence="1">Uncharacterized protein</fullName>
    </submittedName>
</protein>
<keyword evidence="2" id="KW-1185">Reference proteome</keyword>
<dbReference type="EMBL" id="JACXJA010000010">
    <property type="protein sequence ID" value="MBD2862374.1"/>
    <property type="molecule type" value="Genomic_DNA"/>
</dbReference>
<evidence type="ECO:0000313" key="1">
    <source>
        <dbReference type="EMBL" id="MBD2862374.1"/>
    </source>
</evidence>
<reference evidence="1" key="1">
    <citation type="submission" date="2020-09" db="EMBL/GenBank/DDBJ databases">
        <title>A novel bacterium of genus Paenibacillus, isolated from South China Sea.</title>
        <authorList>
            <person name="Huang H."/>
            <person name="Mo K."/>
            <person name="Hu Y."/>
        </authorList>
    </citation>
    <scope>NUCLEOTIDE SEQUENCE</scope>
    <source>
        <strain evidence="1">IB182363</strain>
    </source>
</reference>
<comment type="caution">
    <text evidence="1">The sequence shown here is derived from an EMBL/GenBank/DDBJ whole genome shotgun (WGS) entry which is preliminary data.</text>
</comment>
<evidence type="ECO:0000313" key="2">
    <source>
        <dbReference type="Proteomes" id="UP000639396"/>
    </source>
</evidence>
<dbReference type="RefSeq" id="WP_190927182.1">
    <property type="nucleotide sequence ID" value="NZ_JACXJA010000010.1"/>
</dbReference>